<accession>A1RXV8</accession>
<dbReference type="STRING" id="368408.Tpen_0635"/>
<evidence type="ECO:0000313" key="1">
    <source>
        <dbReference type="EMBL" id="ABL78038.1"/>
    </source>
</evidence>
<reference evidence="2" key="1">
    <citation type="journal article" date="2008" name="J. Bacteriol.">
        <title>Genome sequence of Thermofilum pendens reveals an exceptional loss of biosynthetic pathways without genome reduction.</title>
        <authorList>
            <person name="Anderson I."/>
            <person name="Rodriguez J."/>
            <person name="Susanti D."/>
            <person name="Porat I."/>
            <person name="Reich C."/>
            <person name="Ulrich L.E."/>
            <person name="Elkins J.G."/>
            <person name="Mavromatis K."/>
            <person name="Lykidis A."/>
            <person name="Kim E."/>
            <person name="Thompson L.S."/>
            <person name="Nolan M."/>
            <person name="Land M."/>
            <person name="Copeland A."/>
            <person name="Lapidus A."/>
            <person name="Lucas S."/>
            <person name="Detter C."/>
            <person name="Zhulin I.B."/>
            <person name="Olsen G.J."/>
            <person name="Whitman W."/>
            <person name="Mukhopadhyay B."/>
            <person name="Bristow J."/>
            <person name="Kyrpides N."/>
        </authorList>
    </citation>
    <scope>NUCLEOTIDE SEQUENCE [LARGE SCALE GENOMIC DNA]</scope>
    <source>
        <strain evidence="2">DSM 2475 / Hrk 5</strain>
    </source>
</reference>
<proteinExistence type="predicted"/>
<organism evidence="1 2">
    <name type="scientific">Thermofilum pendens (strain DSM 2475 / Hrk 5)</name>
    <dbReference type="NCBI Taxonomy" id="368408"/>
    <lineage>
        <taxon>Archaea</taxon>
        <taxon>Thermoproteota</taxon>
        <taxon>Thermoprotei</taxon>
        <taxon>Thermofilales</taxon>
        <taxon>Thermofilaceae</taxon>
        <taxon>Thermofilum</taxon>
    </lineage>
</organism>
<gene>
    <name evidence="1" type="ordered locus">Tpen_0635</name>
</gene>
<keyword evidence="2" id="KW-1185">Reference proteome</keyword>
<dbReference type="EMBL" id="CP000505">
    <property type="protein sequence ID" value="ABL78038.1"/>
    <property type="molecule type" value="Genomic_DNA"/>
</dbReference>
<dbReference type="KEGG" id="tpe:Tpen_0635"/>
<dbReference type="EnsemblBacteria" id="ABL78038">
    <property type="protein sequence ID" value="ABL78038"/>
    <property type="gene ID" value="Tpen_0635"/>
</dbReference>
<sequence length="69" mass="7733">MTLPTRVCAARAETKTAKSSQDSLFEHVSEDPELWEALYAFAKAEVKPVAEKLFEGLLKIRLLGALEKR</sequence>
<dbReference type="RefSeq" id="WP_011752303.1">
    <property type="nucleotide sequence ID" value="NC_008698.1"/>
</dbReference>
<protein>
    <submittedName>
        <fullName evidence="1">Uncharacterized protein</fullName>
    </submittedName>
</protein>
<name>A1RXV8_THEPD</name>
<dbReference type="Proteomes" id="UP000000641">
    <property type="component" value="Chromosome"/>
</dbReference>
<dbReference type="GeneID" id="4601432"/>
<evidence type="ECO:0000313" key="2">
    <source>
        <dbReference type="Proteomes" id="UP000000641"/>
    </source>
</evidence>
<dbReference type="HOGENOM" id="CLU_2766313_0_0_2"/>
<dbReference type="AlphaFoldDB" id="A1RXV8"/>